<evidence type="ECO:0000313" key="6">
    <source>
        <dbReference type="EMBL" id="QWQ36997.1"/>
    </source>
</evidence>
<dbReference type="NCBIfam" id="NF005510">
    <property type="entry name" value="PRK07121.1-3"/>
    <property type="match status" value="1"/>
</dbReference>
<dbReference type="InterPro" id="IPR027477">
    <property type="entry name" value="Succ_DH/fumarate_Rdtase_cat_sf"/>
</dbReference>
<keyword evidence="2" id="KW-0285">Flavoprotein</keyword>
<keyword evidence="7" id="KW-1185">Reference proteome</keyword>
<comment type="cofactor">
    <cofactor evidence="1">
        <name>FAD</name>
        <dbReference type="ChEBI" id="CHEBI:57692"/>
    </cofactor>
</comment>
<reference evidence="6" key="1">
    <citation type="submission" date="2021-06" db="EMBL/GenBank/DDBJ databases">
        <title>Novel species in genus Arthrobacter.</title>
        <authorList>
            <person name="Zhang G."/>
        </authorList>
    </citation>
    <scope>NUCLEOTIDE SEQUENCE</scope>
    <source>
        <strain evidence="6">Zg-ZUI122</strain>
    </source>
</reference>
<dbReference type="Gene3D" id="3.50.50.60">
    <property type="entry name" value="FAD/NAD(P)-binding domain"/>
    <property type="match status" value="1"/>
</dbReference>
<dbReference type="PANTHER" id="PTHR43400:SF10">
    <property type="entry name" value="3-OXOSTEROID 1-DEHYDROGENASE"/>
    <property type="match status" value="1"/>
</dbReference>
<gene>
    <name evidence="6" type="ORF">KG104_04150</name>
</gene>
<dbReference type="Pfam" id="PF00890">
    <property type="entry name" value="FAD_binding_2"/>
    <property type="match status" value="1"/>
</dbReference>
<name>A0A975XLH0_9MICC</name>
<dbReference type="Gene3D" id="3.90.700.10">
    <property type="entry name" value="Succinate dehydrogenase/fumarate reductase flavoprotein, catalytic domain"/>
    <property type="match status" value="1"/>
</dbReference>
<dbReference type="GO" id="GO:0033765">
    <property type="term" value="F:steroid dehydrogenase activity, acting on the CH-CH group of donors"/>
    <property type="evidence" value="ECO:0007669"/>
    <property type="project" value="UniProtKB-ARBA"/>
</dbReference>
<dbReference type="PANTHER" id="PTHR43400">
    <property type="entry name" value="FUMARATE REDUCTASE"/>
    <property type="match status" value="1"/>
</dbReference>
<dbReference type="RefSeq" id="WP_207347377.1">
    <property type="nucleotide sequence ID" value="NZ_CP076456.1"/>
</dbReference>
<dbReference type="SUPFAM" id="SSF56425">
    <property type="entry name" value="Succinate dehydrogenase/fumarate reductase flavoprotein, catalytic domain"/>
    <property type="match status" value="1"/>
</dbReference>
<organism evidence="6 7">
    <name type="scientific">Arthrobacter sunyaminii</name>
    <dbReference type="NCBI Taxonomy" id="2816859"/>
    <lineage>
        <taxon>Bacteria</taxon>
        <taxon>Bacillati</taxon>
        <taxon>Actinomycetota</taxon>
        <taxon>Actinomycetes</taxon>
        <taxon>Micrococcales</taxon>
        <taxon>Micrococcaceae</taxon>
        <taxon>Arthrobacter</taxon>
    </lineage>
</organism>
<keyword evidence="3" id="KW-0274">FAD</keyword>
<dbReference type="KEGG" id="asun:KG104_04150"/>
<evidence type="ECO:0000256" key="1">
    <source>
        <dbReference type="ARBA" id="ARBA00001974"/>
    </source>
</evidence>
<keyword evidence="4" id="KW-0560">Oxidoreductase</keyword>
<dbReference type="SUPFAM" id="SSF51905">
    <property type="entry name" value="FAD/NAD(P)-binding domain"/>
    <property type="match status" value="1"/>
</dbReference>
<evidence type="ECO:0000259" key="5">
    <source>
        <dbReference type="Pfam" id="PF00890"/>
    </source>
</evidence>
<dbReference type="InterPro" id="IPR050315">
    <property type="entry name" value="FAD-oxidoreductase_2"/>
</dbReference>
<proteinExistence type="predicted"/>
<feature type="domain" description="FAD-dependent oxidoreductase 2 FAD-binding" evidence="5">
    <location>
        <begin position="23"/>
        <end position="467"/>
    </location>
</feature>
<evidence type="ECO:0000313" key="7">
    <source>
        <dbReference type="Proteomes" id="UP000680588"/>
    </source>
</evidence>
<evidence type="ECO:0000256" key="4">
    <source>
        <dbReference type="ARBA" id="ARBA00023002"/>
    </source>
</evidence>
<dbReference type="InterPro" id="IPR036188">
    <property type="entry name" value="FAD/NAD-bd_sf"/>
</dbReference>
<sequence length="493" mass="51126">MSAQKAAGPVDSREADPADYETDVLVIGYGCAGAAAALEARALGAEVILLERAGGGGGSSAHSGGEIYLGGGTPIQQACGFTDTAGDMEAYLLAALGPNADAEKIRLYCEGSLEHYEWLSSRGVPFKPSLWDSPSWVPPTDDGLMWLGENAMPFAALAKPAPRGHRVTSEGYGGKVLMKVLAEAVDEADIPVHTDTYAGQFILDGGTVAGVVATRFGKTVTYRARRGVILATGGFADNAEMVALHAPRLTGLGVTSDGGDDGHGIRMAQALGAGTARMSSAQVGITLIPGLVVRGMLVNAVGQRFINEDQYPGLLGQAALFKQDLAVWVILDEKAYEEVPEQERWGVVPHFAAETVEELEQEVGMPEGSLTGSVREYNRHAAAGEDPYFFKNKRWLRPLEPPFAAIDVRRGMTAPESGSAGGGGASVFTLGGLQTGPDGEVLDVSGVPVPGLYAAGRATAGIYGQGYISGTSLGEGTFFGRRAGAAAAAVPGR</sequence>
<dbReference type="Proteomes" id="UP000680588">
    <property type="component" value="Chromosome"/>
</dbReference>
<dbReference type="GO" id="GO:0008202">
    <property type="term" value="P:steroid metabolic process"/>
    <property type="evidence" value="ECO:0007669"/>
    <property type="project" value="UniProtKB-ARBA"/>
</dbReference>
<dbReference type="AlphaFoldDB" id="A0A975XLH0"/>
<evidence type="ECO:0000256" key="3">
    <source>
        <dbReference type="ARBA" id="ARBA00022827"/>
    </source>
</evidence>
<dbReference type="InterPro" id="IPR003953">
    <property type="entry name" value="FAD-dep_OxRdtase_2_FAD-bd"/>
</dbReference>
<protein>
    <submittedName>
        <fullName evidence="6">FAD-dependent oxidoreductase</fullName>
    </submittedName>
</protein>
<accession>A0A975XLH0</accession>
<dbReference type="EMBL" id="CP076456">
    <property type="protein sequence ID" value="QWQ36997.1"/>
    <property type="molecule type" value="Genomic_DNA"/>
</dbReference>
<evidence type="ECO:0000256" key="2">
    <source>
        <dbReference type="ARBA" id="ARBA00022630"/>
    </source>
</evidence>